<evidence type="ECO:0000313" key="3">
    <source>
        <dbReference type="Proteomes" id="UP000016930"/>
    </source>
</evidence>
<evidence type="ECO:0008006" key="4">
    <source>
        <dbReference type="Google" id="ProtNLM"/>
    </source>
</evidence>
<dbReference type="STRING" id="914234.M2PBU7"/>
<dbReference type="OrthoDB" id="3248529at2759"/>
<keyword evidence="3" id="KW-1185">Reference proteome</keyword>
<feature type="region of interest" description="Disordered" evidence="1">
    <location>
        <begin position="1"/>
        <end position="50"/>
    </location>
</feature>
<dbReference type="SUPFAM" id="SSF56672">
    <property type="entry name" value="DNA/RNA polymerases"/>
    <property type="match status" value="1"/>
</dbReference>
<dbReference type="EMBL" id="KB445807">
    <property type="protein sequence ID" value="EMD33084.1"/>
    <property type="molecule type" value="Genomic_DNA"/>
</dbReference>
<dbReference type="InterPro" id="IPR052055">
    <property type="entry name" value="Hepadnavirus_pol/RT"/>
</dbReference>
<dbReference type="PANTHER" id="PTHR33050">
    <property type="entry name" value="REVERSE TRANSCRIPTASE DOMAIN-CONTAINING PROTEIN"/>
    <property type="match status" value="1"/>
</dbReference>
<dbReference type="PANTHER" id="PTHR33050:SF7">
    <property type="entry name" value="RIBONUCLEASE H"/>
    <property type="match status" value="1"/>
</dbReference>
<evidence type="ECO:0000313" key="2">
    <source>
        <dbReference type="EMBL" id="EMD33084.1"/>
    </source>
</evidence>
<proteinExistence type="predicted"/>
<dbReference type="AlphaFoldDB" id="M2PBU7"/>
<name>M2PBU7_CERS8</name>
<gene>
    <name evidence="2" type="ORF">CERSUDRAFT_98692</name>
</gene>
<evidence type="ECO:0000256" key="1">
    <source>
        <dbReference type="SAM" id="MobiDB-lite"/>
    </source>
</evidence>
<feature type="compositionally biased region" description="Basic and acidic residues" evidence="1">
    <location>
        <begin position="41"/>
        <end position="50"/>
    </location>
</feature>
<protein>
    <recommendedName>
        <fullName evidence="4">Reverse transcriptase domain-containing protein</fullName>
    </recommendedName>
</protein>
<dbReference type="HOGENOM" id="CLU_006058_0_2_1"/>
<sequence length="565" mass="63342">MSRASAGTSAPVPQMPGPAVTDMPAPIASRVPTPLGHARTGRIDPGESIQDRRPRYARGLLWSNMGPDIFTVADSTLCHPPLPDVPETERSDPVVNATLRQYPHLFHIVTPINIDRFDELLRDHPNRPFVKSVVRGLREGFWPWAERPEEYPVTWDEVRPEPTDEAVAAFLETQRQEELAAGRFSEAFGLDLLPGMYCMPVHAVPKPHSDKMRLVTNHSAGAYSLNSMIPREAIAGVVLDGIPALGQALRRIRREHQRSLVMWKSDVSHAYRLMPMSPFWQIKQIVTIGGKRHVDHCNVFGNRGSQRIWNAFISLVIWIVIQMHLITLLGYVDDNYGAEEEGQLEYYKPYGYYYPRAQVLLLQIWDELGIPHEFKKQIYGPIIPIIGFDVDPNTMTVSMTSESKAALLKAIEKFCDTTTGRCRHTLREFLSLAGYVNWSLNVYPLLKPALSSLYAKTAGKDKMNASIHVNQSIVNELEWFSHHVEISSGVHFFGAEEWATSDLTQTDVSHEIAYVDASGSGLGIYFPWLGCGYTSSIPSGVPPGVIFFTEALTACVALHKVRDFN</sequence>
<organism evidence="2 3">
    <name type="scientific">Ceriporiopsis subvermispora (strain B)</name>
    <name type="common">White-rot fungus</name>
    <name type="synonym">Gelatoporia subvermispora</name>
    <dbReference type="NCBI Taxonomy" id="914234"/>
    <lineage>
        <taxon>Eukaryota</taxon>
        <taxon>Fungi</taxon>
        <taxon>Dikarya</taxon>
        <taxon>Basidiomycota</taxon>
        <taxon>Agaricomycotina</taxon>
        <taxon>Agaricomycetes</taxon>
        <taxon>Polyporales</taxon>
        <taxon>Gelatoporiaceae</taxon>
        <taxon>Gelatoporia</taxon>
    </lineage>
</organism>
<accession>M2PBU7</accession>
<dbReference type="InterPro" id="IPR043502">
    <property type="entry name" value="DNA/RNA_pol_sf"/>
</dbReference>
<reference evidence="2 3" key="1">
    <citation type="journal article" date="2012" name="Proc. Natl. Acad. Sci. U.S.A.">
        <title>Comparative genomics of Ceriporiopsis subvermispora and Phanerochaete chrysosporium provide insight into selective ligninolysis.</title>
        <authorList>
            <person name="Fernandez-Fueyo E."/>
            <person name="Ruiz-Duenas F.J."/>
            <person name="Ferreira P."/>
            <person name="Floudas D."/>
            <person name="Hibbett D.S."/>
            <person name="Canessa P."/>
            <person name="Larrondo L.F."/>
            <person name="James T.Y."/>
            <person name="Seelenfreund D."/>
            <person name="Lobos S."/>
            <person name="Polanco R."/>
            <person name="Tello M."/>
            <person name="Honda Y."/>
            <person name="Watanabe T."/>
            <person name="Watanabe T."/>
            <person name="Ryu J.S."/>
            <person name="Kubicek C.P."/>
            <person name="Schmoll M."/>
            <person name="Gaskell J."/>
            <person name="Hammel K.E."/>
            <person name="St John F.J."/>
            <person name="Vanden Wymelenberg A."/>
            <person name="Sabat G."/>
            <person name="Splinter BonDurant S."/>
            <person name="Syed K."/>
            <person name="Yadav J.S."/>
            <person name="Doddapaneni H."/>
            <person name="Subramanian V."/>
            <person name="Lavin J.L."/>
            <person name="Oguiza J.A."/>
            <person name="Perez G."/>
            <person name="Pisabarro A.G."/>
            <person name="Ramirez L."/>
            <person name="Santoyo F."/>
            <person name="Master E."/>
            <person name="Coutinho P.M."/>
            <person name="Henrissat B."/>
            <person name="Lombard V."/>
            <person name="Magnuson J.K."/>
            <person name="Kuees U."/>
            <person name="Hori C."/>
            <person name="Igarashi K."/>
            <person name="Samejima M."/>
            <person name="Held B.W."/>
            <person name="Barry K.W."/>
            <person name="LaButti K.M."/>
            <person name="Lapidus A."/>
            <person name="Lindquist E.A."/>
            <person name="Lucas S.M."/>
            <person name="Riley R."/>
            <person name="Salamov A.A."/>
            <person name="Hoffmeister D."/>
            <person name="Schwenk D."/>
            <person name="Hadar Y."/>
            <person name="Yarden O."/>
            <person name="de Vries R.P."/>
            <person name="Wiebenga A."/>
            <person name="Stenlid J."/>
            <person name="Eastwood D."/>
            <person name="Grigoriev I.V."/>
            <person name="Berka R.M."/>
            <person name="Blanchette R.A."/>
            <person name="Kersten P."/>
            <person name="Martinez A.T."/>
            <person name="Vicuna R."/>
            <person name="Cullen D."/>
        </authorList>
    </citation>
    <scope>NUCLEOTIDE SEQUENCE [LARGE SCALE GENOMIC DNA]</scope>
    <source>
        <strain evidence="2 3">B</strain>
    </source>
</reference>
<dbReference type="Proteomes" id="UP000016930">
    <property type="component" value="Unassembled WGS sequence"/>
</dbReference>